<reference evidence="1" key="1">
    <citation type="journal article" date="2014" name="Int. J. Syst. Evol. Microbiol.">
        <title>Complete genome sequence of Corynebacterium casei LMG S-19264T (=DSM 44701T), isolated from a smear-ripened cheese.</title>
        <authorList>
            <consortium name="US DOE Joint Genome Institute (JGI-PGF)"/>
            <person name="Walter F."/>
            <person name="Albersmeier A."/>
            <person name="Kalinowski J."/>
            <person name="Ruckert C."/>
        </authorList>
    </citation>
    <scope>NUCLEOTIDE SEQUENCE</scope>
    <source>
        <strain evidence="1">CCM 7217</strain>
    </source>
</reference>
<dbReference type="EMBL" id="BMCI01000005">
    <property type="protein sequence ID" value="GGC66036.1"/>
    <property type="molecule type" value="Genomic_DNA"/>
</dbReference>
<evidence type="ECO:0000313" key="1">
    <source>
        <dbReference type="EMBL" id="GGC66036.1"/>
    </source>
</evidence>
<dbReference type="AlphaFoldDB" id="A0A830DW51"/>
<sequence>MLGSVSVSGPTSLLQGEQFQEHVPKLVTQSANVIEVNINMNTQS</sequence>
<protein>
    <submittedName>
        <fullName evidence="1">Uncharacterized protein</fullName>
    </submittedName>
</protein>
<proteinExistence type="predicted"/>
<comment type="caution">
    <text evidence="1">The sequence shown here is derived from an EMBL/GenBank/DDBJ whole genome shotgun (WGS) entry which is preliminary data.</text>
</comment>
<dbReference type="Proteomes" id="UP000646833">
    <property type="component" value="Unassembled WGS sequence"/>
</dbReference>
<reference evidence="1" key="2">
    <citation type="submission" date="2020-09" db="EMBL/GenBank/DDBJ databases">
        <authorList>
            <person name="Sun Q."/>
            <person name="Sedlacek I."/>
        </authorList>
    </citation>
    <scope>NUCLEOTIDE SEQUENCE</scope>
    <source>
        <strain evidence="1">CCM 7217</strain>
    </source>
</reference>
<organism evidence="1 2">
    <name type="scientific">Haloferax sulfurifontis</name>
    <dbReference type="NCBI Taxonomy" id="255616"/>
    <lineage>
        <taxon>Archaea</taxon>
        <taxon>Methanobacteriati</taxon>
        <taxon>Methanobacteriota</taxon>
        <taxon>Stenosarchaea group</taxon>
        <taxon>Halobacteria</taxon>
        <taxon>Halobacteriales</taxon>
        <taxon>Haloferacaceae</taxon>
        <taxon>Haloferax</taxon>
    </lineage>
</organism>
<evidence type="ECO:0000313" key="2">
    <source>
        <dbReference type="Proteomes" id="UP000646833"/>
    </source>
</evidence>
<accession>A0A830DW51</accession>
<name>A0A830DW51_9EURY</name>
<gene>
    <name evidence="1" type="ORF">GCM10007209_30170</name>
</gene>